<sequence>MTFCTTTTTTRSVHIMHRFVFPSISIPLSLTSRRPLSFSRLSFCLCLCLSHLSTATLGFTCTYTLTHHPTHTPSVSPSLIRRLLNLRTTTTRTLLSTYRVHTYIIAHYYLCLHVTVTSIHHAYLMLHCTL</sequence>
<dbReference type="EMBL" id="JARIHO010000001">
    <property type="protein sequence ID" value="KAJ7367961.1"/>
    <property type="molecule type" value="Genomic_DNA"/>
</dbReference>
<proteinExistence type="predicted"/>
<dbReference type="AlphaFoldDB" id="A0AAD7F6C8"/>
<reference evidence="1" key="1">
    <citation type="submission" date="2023-03" db="EMBL/GenBank/DDBJ databases">
        <title>Massive genome expansion in bonnet fungi (Mycena s.s.) driven by repeated elements and novel gene families across ecological guilds.</title>
        <authorList>
            <consortium name="Lawrence Berkeley National Laboratory"/>
            <person name="Harder C.B."/>
            <person name="Miyauchi S."/>
            <person name="Viragh M."/>
            <person name="Kuo A."/>
            <person name="Thoen E."/>
            <person name="Andreopoulos B."/>
            <person name="Lu D."/>
            <person name="Skrede I."/>
            <person name="Drula E."/>
            <person name="Henrissat B."/>
            <person name="Morin E."/>
            <person name="Kohler A."/>
            <person name="Barry K."/>
            <person name="LaButti K."/>
            <person name="Morin E."/>
            <person name="Salamov A."/>
            <person name="Lipzen A."/>
            <person name="Mereny Z."/>
            <person name="Hegedus B."/>
            <person name="Baldrian P."/>
            <person name="Stursova M."/>
            <person name="Weitz H."/>
            <person name="Taylor A."/>
            <person name="Grigoriev I.V."/>
            <person name="Nagy L.G."/>
            <person name="Martin F."/>
            <person name="Kauserud H."/>
        </authorList>
    </citation>
    <scope>NUCLEOTIDE SEQUENCE</scope>
    <source>
        <strain evidence="1">CBHHK002</strain>
    </source>
</reference>
<name>A0AAD7F6C8_9AGAR</name>
<comment type="caution">
    <text evidence="1">The sequence shown here is derived from an EMBL/GenBank/DDBJ whole genome shotgun (WGS) entry which is preliminary data.</text>
</comment>
<keyword evidence="2" id="KW-1185">Reference proteome</keyword>
<protein>
    <submittedName>
        <fullName evidence="1">Uncharacterized protein</fullName>
    </submittedName>
</protein>
<evidence type="ECO:0000313" key="2">
    <source>
        <dbReference type="Proteomes" id="UP001218218"/>
    </source>
</evidence>
<dbReference type="Proteomes" id="UP001218218">
    <property type="component" value="Unassembled WGS sequence"/>
</dbReference>
<accession>A0AAD7F6C8</accession>
<gene>
    <name evidence="1" type="ORF">DFH08DRAFT_10346</name>
</gene>
<organism evidence="1 2">
    <name type="scientific">Mycena albidolilacea</name>
    <dbReference type="NCBI Taxonomy" id="1033008"/>
    <lineage>
        <taxon>Eukaryota</taxon>
        <taxon>Fungi</taxon>
        <taxon>Dikarya</taxon>
        <taxon>Basidiomycota</taxon>
        <taxon>Agaricomycotina</taxon>
        <taxon>Agaricomycetes</taxon>
        <taxon>Agaricomycetidae</taxon>
        <taxon>Agaricales</taxon>
        <taxon>Marasmiineae</taxon>
        <taxon>Mycenaceae</taxon>
        <taxon>Mycena</taxon>
    </lineage>
</organism>
<evidence type="ECO:0000313" key="1">
    <source>
        <dbReference type="EMBL" id="KAJ7367961.1"/>
    </source>
</evidence>